<evidence type="ECO:0000313" key="4">
    <source>
        <dbReference type="EMBL" id="KAF9521399.1"/>
    </source>
</evidence>
<sequence>MIPSLPDQTISLDSSLKITPQGVTKVSPKRSVAGPVAGGVIGGVIFLGFILCIIWYRRRRAASQKAEAGDEMRHYPVVVPYDPYFGFENVSTPTHSTPLASGGRPKNSKSRPTPLRPHGFDQGTNSNSRPLESEQLPPGATTNASGSFSPPSSQATSGLRSEVEELRREMAAMRQNQAMLVDAPPLYSDDAYI</sequence>
<comment type="caution">
    <text evidence="4">The sequence shown here is derived from an EMBL/GenBank/DDBJ whole genome shotgun (WGS) entry which is preliminary data.</text>
</comment>
<dbReference type="Proteomes" id="UP000807306">
    <property type="component" value="Unassembled WGS sequence"/>
</dbReference>
<feature type="transmembrane region" description="Helical" evidence="2">
    <location>
        <begin position="36"/>
        <end position="56"/>
    </location>
</feature>
<keyword evidence="2" id="KW-0812">Transmembrane</keyword>
<protein>
    <submittedName>
        <fullName evidence="4">Uncharacterized protein</fullName>
    </submittedName>
</protein>
<evidence type="ECO:0000256" key="1">
    <source>
        <dbReference type="SAM" id="MobiDB-lite"/>
    </source>
</evidence>
<keyword evidence="2" id="KW-1133">Transmembrane helix</keyword>
<gene>
    <name evidence="4" type="ORF">CPB83DRAFT_287859</name>
    <name evidence="3" type="ORF">CPB83DRAFT_302969</name>
</gene>
<feature type="region of interest" description="Disordered" evidence="1">
    <location>
        <begin position="94"/>
        <end position="161"/>
    </location>
</feature>
<evidence type="ECO:0000313" key="5">
    <source>
        <dbReference type="Proteomes" id="UP000807306"/>
    </source>
</evidence>
<dbReference type="AlphaFoldDB" id="A0A9P6BC77"/>
<dbReference type="EMBL" id="MU158081">
    <property type="protein sequence ID" value="KAF9521399.1"/>
    <property type="molecule type" value="Genomic_DNA"/>
</dbReference>
<keyword evidence="5" id="KW-1185">Reference proteome</keyword>
<dbReference type="CDD" id="cd12087">
    <property type="entry name" value="TM_EGFR-like"/>
    <property type="match status" value="1"/>
</dbReference>
<evidence type="ECO:0000313" key="3">
    <source>
        <dbReference type="EMBL" id="KAF9521372.1"/>
    </source>
</evidence>
<name>A0A9P6BC77_9AGAR</name>
<dbReference type="EMBL" id="MU158098">
    <property type="protein sequence ID" value="KAF9521372.1"/>
    <property type="molecule type" value="Genomic_DNA"/>
</dbReference>
<proteinExistence type="predicted"/>
<keyword evidence="2" id="KW-0472">Membrane</keyword>
<feature type="compositionally biased region" description="Polar residues" evidence="1">
    <location>
        <begin position="140"/>
        <end position="159"/>
    </location>
</feature>
<organism evidence="4 5">
    <name type="scientific">Crepidotus variabilis</name>
    <dbReference type="NCBI Taxonomy" id="179855"/>
    <lineage>
        <taxon>Eukaryota</taxon>
        <taxon>Fungi</taxon>
        <taxon>Dikarya</taxon>
        <taxon>Basidiomycota</taxon>
        <taxon>Agaricomycotina</taxon>
        <taxon>Agaricomycetes</taxon>
        <taxon>Agaricomycetidae</taxon>
        <taxon>Agaricales</taxon>
        <taxon>Agaricineae</taxon>
        <taxon>Crepidotaceae</taxon>
        <taxon>Crepidotus</taxon>
    </lineage>
</organism>
<accession>A0A9P6BC77</accession>
<evidence type="ECO:0000256" key="2">
    <source>
        <dbReference type="SAM" id="Phobius"/>
    </source>
</evidence>
<reference evidence="4" key="1">
    <citation type="submission" date="2020-11" db="EMBL/GenBank/DDBJ databases">
        <authorList>
            <consortium name="DOE Joint Genome Institute"/>
            <person name="Ahrendt S."/>
            <person name="Riley R."/>
            <person name="Andreopoulos W."/>
            <person name="Labutti K."/>
            <person name="Pangilinan J."/>
            <person name="Ruiz-Duenas F.J."/>
            <person name="Barrasa J.M."/>
            <person name="Sanchez-Garcia M."/>
            <person name="Camarero S."/>
            <person name="Miyauchi S."/>
            <person name="Serrano A."/>
            <person name="Linde D."/>
            <person name="Babiker R."/>
            <person name="Drula E."/>
            <person name="Ayuso-Fernandez I."/>
            <person name="Pacheco R."/>
            <person name="Padilla G."/>
            <person name="Ferreira P."/>
            <person name="Barriuso J."/>
            <person name="Kellner H."/>
            <person name="Castanera R."/>
            <person name="Alfaro M."/>
            <person name="Ramirez L."/>
            <person name="Pisabarro A.G."/>
            <person name="Kuo A."/>
            <person name="Tritt A."/>
            <person name="Lipzen A."/>
            <person name="He G."/>
            <person name="Yan M."/>
            <person name="Ng V."/>
            <person name="Cullen D."/>
            <person name="Martin F."/>
            <person name="Rosso M.-N."/>
            <person name="Henrissat B."/>
            <person name="Hibbett D."/>
            <person name="Martinez A.T."/>
            <person name="Grigoriev I.V."/>
        </authorList>
    </citation>
    <scope>NUCLEOTIDE SEQUENCE</scope>
    <source>
        <strain evidence="4">CBS 506.95</strain>
    </source>
</reference>